<evidence type="ECO:0000256" key="1">
    <source>
        <dbReference type="ARBA" id="ARBA00001933"/>
    </source>
</evidence>
<sequence length="446" mass="46643">MCVLEQDQASGALATPGTGPWSAGTRFEPGGGATVGGVAMTEIAARFGTPAYVIDETDLRERCRAYRAALPGAEVVYAAKAFLCRAMASWIREEGLGLDVASGGELAVALSVGFPAERIVFHGNAKTPRELSAALDAGVGRIVVDTLAEIGHLAALVPFGRRQKILIRVIPDVDAGAHPAIRTGGEDQKFGLSIASGAAGEAVARALGQSSLELAGLHCHLGSQIVTPEPYERAARTLIEQLGRIRDAHGVVLPELDLGGGHGIAYLDGEQGLDLESYARRVGDAVQAHAAWLGLPAPRLIIEPGRAVSGPAGLTLYRVIAVKRGLSRVFVAVDGGMSDNPRPCLYGARYTARLVGRRSSETTRTATIVGHHCEAGDTLAEDAELPADVRPGDLIAVAATGAYHHSMASTYNMTGRPPVVAIAAGCARLVVRREEPDDLMRRDVGL</sequence>
<keyword evidence="3 6" id="KW-0663">Pyridoxal phosphate</keyword>
<dbReference type="PRINTS" id="PR01179">
    <property type="entry name" value="ODADCRBXLASE"/>
</dbReference>
<reference evidence="12 13" key="1">
    <citation type="submission" date="2019-10" db="EMBL/GenBank/DDBJ databases">
        <title>Whole genome shotgun sequence of Acrocarpospora pleiomorpha NBRC 16267.</title>
        <authorList>
            <person name="Ichikawa N."/>
            <person name="Kimura A."/>
            <person name="Kitahashi Y."/>
            <person name="Komaki H."/>
            <person name="Oguchi A."/>
        </authorList>
    </citation>
    <scope>NUCLEOTIDE SEQUENCE [LARGE SCALE GENOMIC DNA]</scope>
    <source>
        <strain evidence="12 13">NBRC 16267</strain>
    </source>
</reference>
<dbReference type="FunFam" id="3.20.20.10:FF:000003">
    <property type="entry name" value="Diaminopimelate decarboxylase"/>
    <property type="match status" value="1"/>
</dbReference>
<feature type="region of interest" description="Disordered" evidence="10">
    <location>
        <begin position="1"/>
        <end position="20"/>
    </location>
</feature>
<evidence type="ECO:0000256" key="10">
    <source>
        <dbReference type="SAM" id="MobiDB-lite"/>
    </source>
</evidence>
<dbReference type="Gene3D" id="2.40.37.10">
    <property type="entry name" value="Lyase, Ornithine Decarboxylase, Chain A, domain 1"/>
    <property type="match status" value="1"/>
</dbReference>
<dbReference type="Pfam" id="PF02784">
    <property type="entry name" value="Orn_Arg_deC_N"/>
    <property type="match status" value="1"/>
</dbReference>
<evidence type="ECO:0000256" key="7">
    <source>
        <dbReference type="NCBIfam" id="TIGR01048"/>
    </source>
</evidence>
<evidence type="ECO:0000256" key="6">
    <source>
        <dbReference type="HAMAP-Rule" id="MF_02120"/>
    </source>
</evidence>
<gene>
    <name evidence="12" type="primary">lysA_1</name>
    <name evidence="6" type="synonym">lysA</name>
    <name evidence="12" type="ORF">Aple_034170</name>
</gene>
<dbReference type="HAMAP" id="MF_02120">
    <property type="entry name" value="LysA"/>
    <property type="match status" value="1"/>
</dbReference>
<feature type="binding site" evidence="6">
    <location>
        <position position="346"/>
    </location>
    <ligand>
        <name>substrate</name>
    </ligand>
</feature>
<comment type="function">
    <text evidence="6">Specifically catalyzes the decarboxylation of meso-diaminopimelate (meso-DAP) to L-lysine.</text>
</comment>
<dbReference type="OrthoDB" id="9802241at2"/>
<comment type="pathway">
    <text evidence="6 9">Amino-acid biosynthesis; L-lysine biosynthesis via DAP pathway; L-lysine from DL-2,6-diaminopimelate: step 1/1.</text>
</comment>
<feature type="binding site" evidence="6">
    <location>
        <position position="261"/>
    </location>
    <ligand>
        <name>pyridoxal 5'-phosphate</name>
        <dbReference type="ChEBI" id="CHEBI:597326"/>
    </ligand>
</feature>
<feature type="binding site" evidence="6">
    <location>
        <position position="403"/>
    </location>
    <ligand>
        <name>substrate</name>
    </ligand>
</feature>
<evidence type="ECO:0000256" key="3">
    <source>
        <dbReference type="ARBA" id="ARBA00022898"/>
    </source>
</evidence>
<dbReference type="InterPro" id="IPR029066">
    <property type="entry name" value="PLP-binding_barrel"/>
</dbReference>
<accession>A0A5M3XLJ6</accession>
<feature type="binding site" evidence="6">
    <location>
        <position position="374"/>
    </location>
    <ligand>
        <name>substrate</name>
    </ligand>
</feature>
<feature type="binding site" evidence="6">
    <location>
        <position position="342"/>
    </location>
    <ligand>
        <name>substrate</name>
    </ligand>
</feature>
<protein>
    <recommendedName>
        <fullName evidence="6 7">Diaminopimelate decarboxylase</fullName>
        <shortName evidence="6">DAP decarboxylase</shortName>
        <shortName evidence="6">DAPDC</shortName>
        <ecNumber evidence="6 7">4.1.1.20</ecNumber>
    </recommendedName>
</protein>
<organism evidence="12 13">
    <name type="scientific">Acrocarpospora pleiomorpha</name>
    <dbReference type="NCBI Taxonomy" id="90975"/>
    <lineage>
        <taxon>Bacteria</taxon>
        <taxon>Bacillati</taxon>
        <taxon>Actinomycetota</taxon>
        <taxon>Actinomycetes</taxon>
        <taxon>Streptosporangiales</taxon>
        <taxon>Streptosporangiaceae</taxon>
        <taxon>Acrocarpospora</taxon>
    </lineage>
</organism>
<dbReference type="GO" id="GO:0030170">
    <property type="term" value="F:pyridoxal phosphate binding"/>
    <property type="evidence" value="ECO:0007669"/>
    <property type="project" value="UniProtKB-UniRule"/>
</dbReference>
<feature type="domain" description="Orn/DAP/Arg decarboxylase 2 N-terminal" evidence="11">
    <location>
        <begin position="58"/>
        <end position="309"/>
    </location>
</feature>
<feature type="modified residue" description="N6-(pyridoxal phosphate)lysine" evidence="6 8">
    <location>
        <position position="80"/>
    </location>
</feature>
<dbReference type="PROSITE" id="PS00878">
    <property type="entry name" value="ODR_DC_2_1"/>
    <property type="match status" value="1"/>
</dbReference>
<dbReference type="CDD" id="cd06828">
    <property type="entry name" value="PLPDE_III_DapDC"/>
    <property type="match status" value="1"/>
</dbReference>
<dbReference type="Proteomes" id="UP000377595">
    <property type="component" value="Unassembled WGS sequence"/>
</dbReference>
<evidence type="ECO:0000313" key="12">
    <source>
        <dbReference type="EMBL" id="GES20521.1"/>
    </source>
</evidence>
<comment type="cofactor">
    <cofactor evidence="1 6 8 9">
        <name>pyridoxal 5'-phosphate</name>
        <dbReference type="ChEBI" id="CHEBI:597326"/>
    </cofactor>
</comment>
<feature type="binding site" evidence="6">
    <location>
        <begin position="303"/>
        <end position="306"/>
    </location>
    <ligand>
        <name>pyridoxal 5'-phosphate</name>
        <dbReference type="ChEBI" id="CHEBI:597326"/>
    </ligand>
</feature>
<feature type="binding site" evidence="6">
    <location>
        <position position="403"/>
    </location>
    <ligand>
        <name>pyridoxal 5'-phosphate</name>
        <dbReference type="ChEBI" id="CHEBI:597326"/>
    </ligand>
</feature>
<keyword evidence="5 6" id="KW-0456">Lyase</keyword>
<dbReference type="UniPathway" id="UPA00034">
    <property type="reaction ID" value="UER00027"/>
</dbReference>
<dbReference type="InterPro" id="IPR022644">
    <property type="entry name" value="De-COase2_N"/>
</dbReference>
<dbReference type="InterPro" id="IPR009006">
    <property type="entry name" value="Ala_racemase/Decarboxylase_C"/>
</dbReference>
<dbReference type="PANTHER" id="PTHR43727:SF2">
    <property type="entry name" value="GROUP IV DECARBOXYLASE"/>
    <property type="match status" value="1"/>
</dbReference>
<comment type="subunit">
    <text evidence="6">Homodimer.</text>
</comment>
<comment type="catalytic activity">
    <reaction evidence="6 9">
        <text>meso-2,6-diaminopimelate + H(+) = L-lysine + CO2</text>
        <dbReference type="Rhea" id="RHEA:15101"/>
        <dbReference type="ChEBI" id="CHEBI:15378"/>
        <dbReference type="ChEBI" id="CHEBI:16526"/>
        <dbReference type="ChEBI" id="CHEBI:32551"/>
        <dbReference type="ChEBI" id="CHEBI:57791"/>
        <dbReference type="EC" id="4.1.1.20"/>
    </reaction>
</comment>
<feature type="active site" description="Proton donor" evidence="8">
    <location>
        <position position="373"/>
    </location>
</feature>
<evidence type="ECO:0000313" key="13">
    <source>
        <dbReference type="Proteomes" id="UP000377595"/>
    </source>
</evidence>
<keyword evidence="2 6" id="KW-0210">Decarboxylase</keyword>
<dbReference type="GO" id="GO:0009089">
    <property type="term" value="P:lysine biosynthetic process via diaminopimelate"/>
    <property type="evidence" value="ECO:0007669"/>
    <property type="project" value="UniProtKB-UniRule"/>
</dbReference>
<feature type="binding site" evidence="6">
    <location>
        <position position="306"/>
    </location>
    <ligand>
        <name>substrate</name>
    </ligand>
</feature>
<keyword evidence="13" id="KW-1185">Reference proteome</keyword>
<keyword evidence="6" id="KW-0028">Amino-acid biosynthesis</keyword>
<evidence type="ECO:0000259" key="11">
    <source>
        <dbReference type="Pfam" id="PF02784"/>
    </source>
</evidence>
<comment type="similarity">
    <text evidence="6">Belongs to the Orn/Lys/Arg decarboxylase class-II family. LysA subfamily.</text>
</comment>
<name>A0A5M3XLJ6_9ACTN</name>
<dbReference type="SUPFAM" id="SSF51419">
    <property type="entry name" value="PLP-binding barrel"/>
    <property type="match status" value="1"/>
</dbReference>
<keyword evidence="4 6" id="KW-0457">Lysine biosynthesis</keyword>
<dbReference type="Gene3D" id="3.20.20.10">
    <property type="entry name" value="Alanine racemase"/>
    <property type="match status" value="1"/>
</dbReference>
<evidence type="ECO:0000256" key="8">
    <source>
        <dbReference type="PIRSR" id="PIRSR600183-50"/>
    </source>
</evidence>
<dbReference type="PRINTS" id="PR01181">
    <property type="entry name" value="DAPDCRBXLASE"/>
</dbReference>
<proteinExistence type="inferred from homology"/>
<dbReference type="EC" id="4.1.1.20" evidence="6 7"/>
<dbReference type="EMBL" id="BLAF01000017">
    <property type="protein sequence ID" value="GES20521.1"/>
    <property type="molecule type" value="Genomic_DNA"/>
</dbReference>
<evidence type="ECO:0000256" key="2">
    <source>
        <dbReference type="ARBA" id="ARBA00022793"/>
    </source>
</evidence>
<evidence type="ECO:0000256" key="5">
    <source>
        <dbReference type="ARBA" id="ARBA00023239"/>
    </source>
</evidence>
<dbReference type="InterPro" id="IPR022653">
    <property type="entry name" value="De-COase2_pyr-phos_BS"/>
</dbReference>
<dbReference type="RefSeq" id="WP_155345565.1">
    <property type="nucleotide sequence ID" value="NZ_BAAAHM010000025.1"/>
</dbReference>
<dbReference type="InterPro" id="IPR002986">
    <property type="entry name" value="DAP_deCOOHase_LysA"/>
</dbReference>
<evidence type="ECO:0000256" key="9">
    <source>
        <dbReference type="RuleBase" id="RU003738"/>
    </source>
</evidence>
<dbReference type="SUPFAM" id="SSF50621">
    <property type="entry name" value="Alanine racemase C-terminal domain-like"/>
    <property type="match status" value="1"/>
</dbReference>
<dbReference type="PANTHER" id="PTHR43727">
    <property type="entry name" value="DIAMINOPIMELATE DECARBOXYLASE"/>
    <property type="match status" value="1"/>
</dbReference>
<dbReference type="InterPro" id="IPR000183">
    <property type="entry name" value="Orn/DAP/Arg_de-COase"/>
</dbReference>
<evidence type="ECO:0000256" key="4">
    <source>
        <dbReference type="ARBA" id="ARBA00023154"/>
    </source>
</evidence>
<dbReference type="NCBIfam" id="TIGR01048">
    <property type="entry name" value="lysA"/>
    <property type="match status" value="1"/>
</dbReference>
<comment type="caution">
    <text evidence="12">The sequence shown here is derived from an EMBL/GenBank/DDBJ whole genome shotgun (WGS) entry which is preliminary data.</text>
</comment>
<dbReference type="AlphaFoldDB" id="A0A5M3XLJ6"/>
<dbReference type="GO" id="GO:0008836">
    <property type="term" value="F:diaminopimelate decarboxylase activity"/>
    <property type="evidence" value="ECO:0007669"/>
    <property type="project" value="UniProtKB-UniRule"/>
</dbReference>